<dbReference type="KEGG" id="alka:J0B03_07630"/>
<dbReference type="GO" id="GO:0005737">
    <property type="term" value="C:cytoplasm"/>
    <property type="evidence" value="ECO:0007669"/>
    <property type="project" value="TreeGrafter"/>
</dbReference>
<evidence type="ECO:0000256" key="3">
    <source>
        <dbReference type="ARBA" id="ARBA00023239"/>
    </source>
</evidence>
<dbReference type="Proteomes" id="UP000663499">
    <property type="component" value="Chromosome"/>
</dbReference>
<dbReference type="EMBL" id="CP071444">
    <property type="protein sequence ID" value="QSX09687.1"/>
    <property type="molecule type" value="Genomic_DNA"/>
</dbReference>
<evidence type="ECO:0000313" key="5">
    <source>
        <dbReference type="EMBL" id="QSX09687.1"/>
    </source>
</evidence>
<evidence type="ECO:0000256" key="2">
    <source>
        <dbReference type="ARBA" id="ARBA00022723"/>
    </source>
</evidence>
<dbReference type="Gene3D" id="3.20.20.60">
    <property type="entry name" value="Phosphoenolpyruvate-binding domains"/>
    <property type="match status" value="1"/>
</dbReference>
<name>A0A974XGY4_9FIRM</name>
<dbReference type="GO" id="GO:0016832">
    <property type="term" value="F:aldehyde-lyase activity"/>
    <property type="evidence" value="ECO:0007669"/>
    <property type="project" value="TreeGrafter"/>
</dbReference>
<evidence type="ECO:0000313" key="6">
    <source>
        <dbReference type="Proteomes" id="UP000663499"/>
    </source>
</evidence>
<organism evidence="5 6">
    <name type="scientific">Alkalibacter rhizosphaerae</name>
    <dbReference type="NCBI Taxonomy" id="2815577"/>
    <lineage>
        <taxon>Bacteria</taxon>
        <taxon>Bacillati</taxon>
        <taxon>Bacillota</taxon>
        <taxon>Clostridia</taxon>
        <taxon>Eubacteriales</taxon>
        <taxon>Eubacteriaceae</taxon>
        <taxon>Alkalibacter</taxon>
    </lineage>
</organism>
<dbReference type="PANTHER" id="PTHR30502:SF0">
    <property type="entry name" value="PHOSPHOENOLPYRUVATE CARBOXYLASE FAMILY PROTEIN"/>
    <property type="match status" value="1"/>
</dbReference>
<dbReference type="InterPro" id="IPR050251">
    <property type="entry name" value="HpcH-HpaI_aldolase"/>
</dbReference>
<feature type="domain" description="HpcH/HpaI aldolase/citrate lyase" evidence="4">
    <location>
        <begin position="19"/>
        <end position="242"/>
    </location>
</feature>
<dbReference type="Pfam" id="PF03328">
    <property type="entry name" value="HpcH_HpaI"/>
    <property type="match status" value="1"/>
</dbReference>
<evidence type="ECO:0000259" key="4">
    <source>
        <dbReference type="Pfam" id="PF03328"/>
    </source>
</evidence>
<reference evidence="5" key="1">
    <citation type="submission" date="2021-03" db="EMBL/GenBank/DDBJ databases">
        <title>Alkalibacter marinus sp. nov., isolated from tidal flat sediment.</title>
        <authorList>
            <person name="Namirimu T."/>
            <person name="Yang J.-A."/>
            <person name="Yang S.-H."/>
            <person name="Kim Y.-J."/>
            <person name="Kwon K.K."/>
        </authorList>
    </citation>
    <scope>NUCLEOTIDE SEQUENCE</scope>
    <source>
        <strain evidence="5">ES005</strain>
    </source>
</reference>
<dbReference type="GO" id="GO:0046872">
    <property type="term" value="F:metal ion binding"/>
    <property type="evidence" value="ECO:0007669"/>
    <property type="project" value="UniProtKB-KW"/>
</dbReference>
<keyword evidence="6" id="KW-1185">Reference proteome</keyword>
<dbReference type="InterPro" id="IPR040442">
    <property type="entry name" value="Pyrv_kinase-like_dom_sf"/>
</dbReference>
<keyword evidence="3" id="KW-0456">Lyase</keyword>
<dbReference type="PANTHER" id="PTHR30502">
    <property type="entry name" value="2-KETO-3-DEOXY-L-RHAMNONATE ALDOLASE"/>
    <property type="match status" value="1"/>
</dbReference>
<dbReference type="InterPro" id="IPR005000">
    <property type="entry name" value="Aldolase/citrate-lyase_domain"/>
</dbReference>
<comment type="similarity">
    <text evidence="1">Belongs to the HpcH/HpaI aldolase family.</text>
</comment>
<dbReference type="SUPFAM" id="SSF51621">
    <property type="entry name" value="Phosphoenolpyruvate/pyruvate domain"/>
    <property type="match status" value="1"/>
</dbReference>
<gene>
    <name evidence="5" type="ORF">J0B03_07630</name>
</gene>
<keyword evidence="2" id="KW-0479">Metal-binding</keyword>
<dbReference type="AlphaFoldDB" id="A0A974XGY4"/>
<proteinExistence type="inferred from homology"/>
<sequence>MLRKNNVKQRLLDGKTVIGSFSKLADPSAIEIMGLAGLDFFVIDNEHVAMNKESITNLVRASDITEIVPIVRVKENNASEILQALDCGALGVHVPNIDTYEEALRAIRSTKYIPQGNRGFALSHRAAGYGFYDKDDYLKRVNQEILTVLHCETLESVDNLDKILDLEDLDVIFIGPMDLSQSMGSDVMGNGTHPNLVELKKKIIQKVIEAGKVVGTVAGNVQEAKELMELGVRYIPISSDQGMIATVSKQIVHECIMD</sequence>
<accession>A0A974XGY4</accession>
<dbReference type="InterPro" id="IPR015813">
    <property type="entry name" value="Pyrv/PenolPyrv_kinase-like_dom"/>
</dbReference>
<evidence type="ECO:0000256" key="1">
    <source>
        <dbReference type="ARBA" id="ARBA00005568"/>
    </source>
</evidence>
<protein>
    <submittedName>
        <fullName evidence="5">2-dehydro-3-deoxyglucarate aldolase</fullName>
    </submittedName>
</protein>